<dbReference type="GO" id="GO:0009279">
    <property type="term" value="C:cell outer membrane"/>
    <property type="evidence" value="ECO:0007669"/>
    <property type="project" value="UniProtKB-SubCell"/>
</dbReference>
<dbReference type="Pfam" id="PF00593">
    <property type="entry name" value="TonB_dep_Rec_b-barrel"/>
    <property type="match status" value="1"/>
</dbReference>
<keyword evidence="7 16" id="KW-0732">Signal</keyword>
<dbReference type="InterPro" id="IPR012910">
    <property type="entry name" value="Plug_dom"/>
</dbReference>
<feature type="domain" description="TonB-dependent receptor-like beta-barrel" evidence="17">
    <location>
        <begin position="267"/>
        <end position="706"/>
    </location>
</feature>
<evidence type="ECO:0000256" key="2">
    <source>
        <dbReference type="ARBA" id="ARBA00009810"/>
    </source>
</evidence>
<keyword evidence="10 15" id="KW-0798">TonB box</keyword>
<dbReference type="PANTHER" id="PTHR32552:SF68">
    <property type="entry name" value="FERRICHROME OUTER MEMBRANE TRANSPORTER_PHAGE RECEPTOR"/>
    <property type="match status" value="1"/>
</dbReference>
<proteinExistence type="inferred from homology"/>
<protein>
    <submittedName>
        <fullName evidence="19">Ferric hydroxamate uptake</fullName>
    </submittedName>
</protein>
<evidence type="ECO:0000256" key="12">
    <source>
        <dbReference type="ARBA" id="ARBA00023170"/>
    </source>
</evidence>
<evidence type="ECO:0000256" key="4">
    <source>
        <dbReference type="ARBA" id="ARBA00022452"/>
    </source>
</evidence>
<feature type="chain" id="PRO_5006015522" evidence="16">
    <location>
        <begin position="22"/>
        <end position="736"/>
    </location>
</feature>
<keyword evidence="8" id="KW-0408">Iron</keyword>
<feature type="signal peptide" evidence="16">
    <location>
        <begin position="1"/>
        <end position="21"/>
    </location>
</feature>
<dbReference type="InterPro" id="IPR010105">
    <property type="entry name" value="TonB_sidphr_rcpt"/>
</dbReference>
<keyword evidence="4 14" id="KW-1134">Transmembrane beta strand</keyword>
<dbReference type="AlphaFoldDB" id="A0A0N7LRH9"/>
<dbReference type="STRING" id="321267.SHM7688_00299"/>
<evidence type="ECO:0000259" key="18">
    <source>
        <dbReference type="Pfam" id="PF07715"/>
    </source>
</evidence>
<keyword evidence="9" id="KW-0406">Ion transport</keyword>
<evidence type="ECO:0000313" key="20">
    <source>
        <dbReference type="Proteomes" id="UP000054823"/>
    </source>
</evidence>
<evidence type="ECO:0000256" key="1">
    <source>
        <dbReference type="ARBA" id="ARBA00004571"/>
    </source>
</evidence>
<dbReference type="GO" id="GO:0015891">
    <property type="term" value="P:siderophore transport"/>
    <property type="evidence" value="ECO:0007669"/>
    <property type="project" value="InterPro"/>
</dbReference>
<evidence type="ECO:0000256" key="16">
    <source>
        <dbReference type="SAM" id="SignalP"/>
    </source>
</evidence>
<evidence type="ECO:0000256" key="10">
    <source>
        <dbReference type="ARBA" id="ARBA00023077"/>
    </source>
</evidence>
<dbReference type="Gene3D" id="2.40.170.20">
    <property type="entry name" value="TonB-dependent receptor, beta-barrel domain"/>
    <property type="match status" value="1"/>
</dbReference>
<dbReference type="OrthoDB" id="9760333at2"/>
<sequence>MLLRRTTVSLCALVAALPAFAQDIDLEDINVSGANTEGFFGETISLQTGTVAKTGDAIAETPRSVSVITADQIQERGARDLEEVLAYTPGVRAGAFGMDNRADWSYVRGFNPSFLRDGLPTRYGFYNSPRPETFLLNSVEVLRGPASGLYGDSSVGGVINTTSKTSAQDAPNIVQAQIGTNKRKQVAVDFSGDGNEDGTLKYRFVGLLRDSDDVLAYSQDDAIAIAPSLTWKLGADTEVTILAEYQKNNATPASQFASYIGTLQPVPDQFVIPGFGAVPSPHAGRQFDSDLYVGEPGFDRYDARSGSISANFQHRFNEVWSLNANARYSDSKGDYDHAYWYGATDLIAAGNIPAVAQYLYLGRYNADGTINRTFYKSRNTLKTAAADAYATAEYRLGGVEMRSIVGFNYNRAKFDKDSSANTDPANHGAPINPFDPNYGTIINPTIIDTPAVKVTEWGVYNQNRATIEDRLFLDFGLRFSQIERGESTDPNNNSVDPAAKDSDWTGNAAIMYVLDNGLAPYASWATSFQQETLGAQADGTAFEPTKGRQYEIGVKYQPKGTNTLLSAAAFDITKSNLLQTDPNDPSQRIQTGEASSKGIELEAFHNFGEVSVQASYTLLDTETETQDYIDLVPEQMASAWINYAPKSLDGWNFGLGARFTGKTKGSAGFAVPGLPTEFETESYTLLDAAISYQKNDWRVALNVSNLTDKRVITGCATFTCYFGEGRNVQLSVTKAF</sequence>
<dbReference type="SUPFAM" id="SSF56935">
    <property type="entry name" value="Porins"/>
    <property type="match status" value="1"/>
</dbReference>
<comment type="similarity">
    <text evidence="2 14 15">Belongs to the TonB-dependent receptor family.</text>
</comment>
<dbReference type="InterPro" id="IPR036942">
    <property type="entry name" value="Beta-barrel_TonB_sf"/>
</dbReference>
<evidence type="ECO:0000256" key="14">
    <source>
        <dbReference type="PROSITE-ProRule" id="PRU01360"/>
    </source>
</evidence>
<evidence type="ECO:0000256" key="3">
    <source>
        <dbReference type="ARBA" id="ARBA00022448"/>
    </source>
</evidence>
<organism evidence="19 20">
    <name type="scientific">Shimia marina</name>
    <dbReference type="NCBI Taxonomy" id="321267"/>
    <lineage>
        <taxon>Bacteria</taxon>
        <taxon>Pseudomonadati</taxon>
        <taxon>Pseudomonadota</taxon>
        <taxon>Alphaproteobacteria</taxon>
        <taxon>Rhodobacterales</taxon>
        <taxon>Roseobacteraceae</taxon>
    </lineage>
</organism>
<evidence type="ECO:0000256" key="15">
    <source>
        <dbReference type="RuleBase" id="RU003357"/>
    </source>
</evidence>
<evidence type="ECO:0000256" key="5">
    <source>
        <dbReference type="ARBA" id="ARBA00022496"/>
    </source>
</evidence>
<dbReference type="EMBL" id="CYPW01000004">
    <property type="protein sequence ID" value="CUH50868.1"/>
    <property type="molecule type" value="Genomic_DNA"/>
</dbReference>
<evidence type="ECO:0000256" key="7">
    <source>
        <dbReference type="ARBA" id="ARBA00022729"/>
    </source>
</evidence>
<keyword evidence="3 14" id="KW-0813">Transport</keyword>
<evidence type="ECO:0000259" key="17">
    <source>
        <dbReference type="Pfam" id="PF00593"/>
    </source>
</evidence>
<dbReference type="Pfam" id="PF07715">
    <property type="entry name" value="Plug"/>
    <property type="match status" value="1"/>
</dbReference>
<dbReference type="RefSeq" id="WP_058238254.1">
    <property type="nucleotide sequence ID" value="NZ_CYPW01000004.1"/>
</dbReference>
<evidence type="ECO:0000256" key="11">
    <source>
        <dbReference type="ARBA" id="ARBA00023136"/>
    </source>
</evidence>
<dbReference type="InterPro" id="IPR039426">
    <property type="entry name" value="TonB-dep_rcpt-like"/>
</dbReference>
<dbReference type="Gene3D" id="2.170.130.10">
    <property type="entry name" value="TonB-dependent receptor, plug domain"/>
    <property type="match status" value="1"/>
</dbReference>
<dbReference type="GO" id="GO:0015344">
    <property type="term" value="F:siderophore uptake transmembrane transporter activity"/>
    <property type="evidence" value="ECO:0007669"/>
    <property type="project" value="TreeGrafter"/>
</dbReference>
<dbReference type="InterPro" id="IPR000531">
    <property type="entry name" value="Beta-barrel_TonB"/>
</dbReference>
<accession>A0A0N7LRH9</accession>
<keyword evidence="13 14" id="KW-0998">Cell outer membrane</keyword>
<dbReference type="CDD" id="cd01347">
    <property type="entry name" value="ligand_gated_channel"/>
    <property type="match status" value="1"/>
</dbReference>
<dbReference type="InterPro" id="IPR037066">
    <property type="entry name" value="Plug_dom_sf"/>
</dbReference>
<keyword evidence="6 14" id="KW-0812">Transmembrane</keyword>
<evidence type="ECO:0000313" key="19">
    <source>
        <dbReference type="EMBL" id="CUH50868.1"/>
    </source>
</evidence>
<keyword evidence="11 14" id="KW-0472">Membrane</keyword>
<keyword evidence="20" id="KW-1185">Reference proteome</keyword>
<reference evidence="19 20" key="1">
    <citation type="submission" date="2015-09" db="EMBL/GenBank/DDBJ databases">
        <authorList>
            <consortium name="Swine Surveillance"/>
        </authorList>
    </citation>
    <scope>NUCLEOTIDE SEQUENCE [LARGE SCALE GENOMIC DNA]</scope>
    <source>
        <strain evidence="19 20">CECT 7688</strain>
    </source>
</reference>
<name>A0A0N7LRH9_9RHOB</name>
<comment type="subcellular location">
    <subcellularLocation>
        <location evidence="1 14">Cell outer membrane</location>
        <topology evidence="1 14">Multi-pass membrane protein</topology>
    </subcellularLocation>
</comment>
<feature type="domain" description="TonB-dependent receptor plug" evidence="18">
    <location>
        <begin position="59"/>
        <end position="158"/>
    </location>
</feature>
<dbReference type="NCBIfam" id="TIGR01783">
    <property type="entry name" value="TonB-siderophor"/>
    <property type="match status" value="1"/>
</dbReference>
<keyword evidence="5" id="KW-0410">Iron transport</keyword>
<evidence type="ECO:0000256" key="8">
    <source>
        <dbReference type="ARBA" id="ARBA00023004"/>
    </source>
</evidence>
<evidence type="ECO:0000256" key="13">
    <source>
        <dbReference type="ARBA" id="ARBA00023237"/>
    </source>
</evidence>
<evidence type="ECO:0000256" key="9">
    <source>
        <dbReference type="ARBA" id="ARBA00023065"/>
    </source>
</evidence>
<keyword evidence="12" id="KW-0675">Receptor</keyword>
<gene>
    <name evidence="19" type="primary">fhuA</name>
    <name evidence="19" type="ORF">SHM7688_00299</name>
</gene>
<dbReference type="PROSITE" id="PS52016">
    <property type="entry name" value="TONB_DEPENDENT_REC_3"/>
    <property type="match status" value="1"/>
</dbReference>
<evidence type="ECO:0000256" key="6">
    <source>
        <dbReference type="ARBA" id="ARBA00022692"/>
    </source>
</evidence>
<dbReference type="PANTHER" id="PTHR32552">
    <property type="entry name" value="FERRICHROME IRON RECEPTOR-RELATED"/>
    <property type="match status" value="1"/>
</dbReference>
<dbReference type="GO" id="GO:0038023">
    <property type="term" value="F:signaling receptor activity"/>
    <property type="evidence" value="ECO:0007669"/>
    <property type="project" value="InterPro"/>
</dbReference>
<dbReference type="Proteomes" id="UP000054823">
    <property type="component" value="Unassembled WGS sequence"/>
</dbReference>